<dbReference type="AlphaFoldDB" id="A0A8H6VMW0"/>
<organism evidence="3 4">
    <name type="scientific">Pseudocercospora fuligena</name>
    <dbReference type="NCBI Taxonomy" id="685502"/>
    <lineage>
        <taxon>Eukaryota</taxon>
        <taxon>Fungi</taxon>
        <taxon>Dikarya</taxon>
        <taxon>Ascomycota</taxon>
        <taxon>Pezizomycotina</taxon>
        <taxon>Dothideomycetes</taxon>
        <taxon>Dothideomycetidae</taxon>
        <taxon>Mycosphaerellales</taxon>
        <taxon>Mycosphaerellaceae</taxon>
        <taxon>Pseudocercospora</taxon>
    </lineage>
</organism>
<evidence type="ECO:0000313" key="4">
    <source>
        <dbReference type="Proteomes" id="UP000660729"/>
    </source>
</evidence>
<dbReference type="InterPro" id="IPR051726">
    <property type="entry name" value="Chitin_Synth_Reg"/>
</dbReference>
<feature type="compositionally biased region" description="Low complexity" evidence="2">
    <location>
        <begin position="748"/>
        <end position="759"/>
    </location>
</feature>
<sequence length="788" mass="86059">MAYQYHNNMSATFVPGGFDDFYMPNASPPLVQPEPQRINPEMSNQIAEGIGNMDLNSRNSDMPHLSPFPKLVNPPANVPPTDDELEARLENARTPVLNSNDPEMQLAWAADALIYCGVCADDAERTAASKPQQARSSTPRIEHQLKVDAMNIVTFLADQQHPRAEFLRGMWLEWGRFGQREDKKEAFRCYSRAADKGYARAEYRIGMLYESYNDPIKALKHYNKGVDAGDAASCYRLGMMTLRGQHGQQQDWAKGVALIKQSADAADENAAQGAYVYGMLLARQLPQVDVPEGYLPYDERQAKENIQKAAYMKFAKAQAKMGSAYELGALGCEFSPALSIHYNALASKQGEADADMSLSKWFLVGHEGLFPKNEELAYSYAERAAQTGLPTAEFALGYFNEIGMHVPVNLDRALEWYHKAAKHGNDDAKGRIEGLEKKQVLSRQDHEKVALNRIRSQHGSMRGQRPDRLRQKQEPSLGSVSEAAAYSPYNNGYNAVQPPARGTTPYPEDNGPPRIDPRPASVAPYPMADGPPSHLTTAPRINSGPAGGFFNVQQPGRPATAMNQPYDRPSSAFHVNPDLRAASTQSLPLQPGPAQRPYTGGLAPGPLRPQTAQPMAYDQRHSSAPGTPGFDGRPLNPNDPRARPGMGGRIASGPPDMQGQRPPQGSTLPPAPGNIHHNPTAPAGQTPDIGFSAPFEERKPTVDPTWSEQKPRRRDQRPNPTPQPQSASRPATTRPAGAAPTPPQKQNPTQAPPAKTTPAPARPPGKGPKTFDEMGVAPQPQDKECVIM</sequence>
<keyword evidence="4" id="KW-1185">Reference proteome</keyword>
<dbReference type="SMART" id="SM00671">
    <property type="entry name" value="SEL1"/>
    <property type="match status" value="6"/>
</dbReference>
<feature type="compositionally biased region" description="Basic and acidic residues" evidence="2">
    <location>
        <begin position="439"/>
        <end position="450"/>
    </location>
</feature>
<dbReference type="EMBL" id="JABCIY010000003">
    <property type="protein sequence ID" value="KAF7198193.1"/>
    <property type="molecule type" value="Genomic_DNA"/>
</dbReference>
<feature type="compositionally biased region" description="Low complexity" evidence="2">
    <location>
        <begin position="727"/>
        <end position="739"/>
    </location>
</feature>
<protein>
    <submittedName>
        <fullName evidence="3">Chitin synthase regulatory factor 4</fullName>
    </submittedName>
</protein>
<reference evidence="3" key="1">
    <citation type="submission" date="2020-04" db="EMBL/GenBank/DDBJ databases">
        <title>Draft genome resource of the tomato pathogen Pseudocercospora fuligena.</title>
        <authorList>
            <person name="Zaccaron A."/>
        </authorList>
    </citation>
    <scope>NUCLEOTIDE SEQUENCE</scope>
    <source>
        <strain evidence="3">PF001</strain>
    </source>
</reference>
<dbReference type="Gene3D" id="1.25.40.10">
    <property type="entry name" value="Tetratricopeptide repeat domain"/>
    <property type="match status" value="1"/>
</dbReference>
<dbReference type="SUPFAM" id="SSF81901">
    <property type="entry name" value="HCP-like"/>
    <property type="match status" value="2"/>
</dbReference>
<evidence type="ECO:0000256" key="2">
    <source>
        <dbReference type="SAM" id="MobiDB-lite"/>
    </source>
</evidence>
<dbReference type="InterPro" id="IPR011990">
    <property type="entry name" value="TPR-like_helical_dom_sf"/>
</dbReference>
<keyword evidence="1" id="KW-0677">Repeat</keyword>
<dbReference type="Pfam" id="PF08238">
    <property type="entry name" value="Sel1"/>
    <property type="match status" value="6"/>
</dbReference>
<dbReference type="PANTHER" id="PTHR46430">
    <property type="entry name" value="PROTEIN SKT5-RELATED"/>
    <property type="match status" value="1"/>
</dbReference>
<dbReference type="InterPro" id="IPR006597">
    <property type="entry name" value="Sel1-like"/>
</dbReference>
<dbReference type="Proteomes" id="UP000660729">
    <property type="component" value="Unassembled WGS sequence"/>
</dbReference>
<dbReference type="PANTHER" id="PTHR46430:SF2">
    <property type="entry name" value="CHITIN SYNTHASE REGULATORY FACTOR 4"/>
    <property type="match status" value="1"/>
</dbReference>
<gene>
    <name evidence="3" type="ORF">HII31_00549</name>
</gene>
<name>A0A8H6VMW0_9PEZI</name>
<proteinExistence type="predicted"/>
<feature type="compositionally biased region" description="Basic and acidic residues" evidence="2">
    <location>
        <begin position="464"/>
        <end position="473"/>
    </location>
</feature>
<comment type="caution">
    <text evidence="3">The sequence shown here is derived from an EMBL/GenBank/DDBJ whole genome shotgun (WGS) entry which is preliminary data.</text>
</comment>
<feature type="region of interest" description="Disordered" evidence="2">
    <location>
        <begin position="439"/>
        <end position="788"/>
    </location>
</feature>
<evidence type="ECO:0000256" key="1">
    <source>
        <dbReference type="ARBA" id="ARBA00022737"/>
    </source>
</evidence>
<evidence type="ECO:0000313" key="3">
    <source>
        <dbReference type="EMBL" id="KAF7198193.1"/>
    </source>
</evidence>
<accession>A0A8H6VMW0</accession>
<dbReference type="OrthoDB" id="4095816at2759"/>